<reference evidence="2" key="1">
    <citation type="submission" date="2023-06" db="EMBL/GenBank/DDBJ databases">
        <title>Genome-scale phylogeny and comparative genomics of the fungal order Sordariales.</title>
        <authorList>
            <consortium name="Lawrence Berkeley National Laboratory"/>
            <person name="Hensen N."/>
            <person name="Bonometti L."/>
            <person name="Westerberg I."/>
            <person name="Brannstrom I.O."/>
            <person name="Guillou S."/>
            <person name="Cros-Aarteil S."/>
            <person name="Calhoun S."/>
            <person name="Haridas S."/>
            <person name="Kuo A."/>
            <person name="Mondo S."/>
            <person name="Pangilinan J."/>
            <person name="Riley R."/>
            <person name="Labutti K."/>
            <person name="Andreopoulos B."/>
            <person name="Lipzen A."/>
            <person name="Chen C."/>
            <person name="Yanf M."/>
            <person name="Daum C."/>
            <person name="Ng V."/>
            <person name="Clum A."/>
            <person name="Steindorff A."/>
            <person name="Ohm R."/>
            <person name="Martin F."/>
            <person name="Silar P."/>
            <person name="Natvig D."/>
            <person name="Lalanne C."/>
            <person name="Gautier V."/>
            <person name="Ament-Velasquez S.L."/>
            <person name="Kruys A."/>
            <person name="Hutchinson M.I."/>
            <person name="Powell A.J."/>
            <person name="Barry K."/>
            <person name="Miller A.N."/>
            <person name="Grigoriev I.V."/>
            <person name="Debuchy R."/>
            <person name="Gladieux P."/>
            <person name="Thoren M.H."/>
            <person name="Johannesson H."/>
        </authorList>
    </citation>
    <scope>NUCLEOTIDE SEQUENCE</scope>
    <source>
        <strain evidence="2">CBS 606.72</strain>
    </source>
</reference>
<dbReference type="EMBL" id="JAULSU010000003">
    <property type="protein sequence ID" value="KAK0622838.1"/>
    <property type="molecule type" value="Genomic_DNA"/>
</dbReference>
<evidence type="ECO:0000313" key="3">
    <source>
        <dbReference type="Proteomes" id="UP001175000"/>
    </source>
</evidence>
<name>A0AA40C3C2_9PEZI</name>
<comment type="caution">
    <text evidence="2">The sequence shown here is derived from an EMBL/GenBank/DDBJ whole genome shotgun (WGS) entry which is preliminary data.</text>
</comment>
<evidence type="ECO:0000256" key="1">
    <source>
        <dbReference type="SAM" id="MobiDB-lite"/>
    </source>
</evidence>
<gene>
    <name evidence="2" type="ORF">B0T14DRAFT_154041</name>
</gene>
<keyword evidence="3" id="KW-1185">Reference proteome</keyword>
<sequence length="261" mass="28982">MDNPGYSHPAVVSMLGGILYLHPDLCTARPPERWLEEQSQKILEWPYQSFRRHRRRLCLLLPCARYQRYPSLACPGHFDLDPVVMKCLAERLRKEAKFFKKRCDAVMLAFPVGGDSNEPVVMPDVRRVASLMHSALALFEDPSPDTSLKPPPPHIPSSGGSELQKVESRCPACILAVVGGRDGILISLRACMLAREKLGMSPSHLLSLVSAWMERRTYSAQLIARSNNLAALFERFWPLFQPALAAGSSVETACAAACLRG</sequence>
<evidence type="ECO:0000313" key="2">
    <source>
        <dbReference type="EMBL" id="KAK0622838.1"/>
    </source>
</evidence>
<organism evidence="2 3">
    <name type="scientific">Immersiella caudata</name>
    <dbReference type="NCBI Taxonomy" id="314043"/>
    <lineage>
        <taxon>Eukaryota</taxon>
        <taxon>Fungi</taxon>
        <taxon>Dikarya</taxon>
        <taxon>Ascomycota</taxon>
        <taxon>Pezizomycotina</taxon>
        <taxon>Sordariomycetes</taxon>
        <taxon>Sordariomycetidae</taxon>
        <taxon>Sordariales</taxon>
        <taxon>Lasiosphaeriaceae</taxon>
        <taxon>Immersiella</taxon>
    </lineage>
</organism>
<accession>A0AA40C3C2</accession>
<dbReference type="Proteomes" id="UP001175000">
    <property type="component" value="Unassembled WGS sequence"/>
</dbReference>
<proteinExistence type="predicted"/>
<protein>
    <submittedName>
        <fullName evidence="2">Uncharacterized protein</fullName>
    </submittedName>
</protein>
<feature type="region of interest" description="Disordered" evidence="1">
    <location>
        <begin position="142"/>
        <end position="161"/>
    </location>
</feature>
<dbReference type="AlphaFoldDB" id="A0AA40C3C2"/>